<dbReference type="AlphaFoldDB" id="A0A371CHV6"/>
<gene>
    <name evidence="2" type="ORF">OH76DRAFT_1331634</name>
    <name evidence="1" type="ORF">OH76DRAFT_1333277</name>
</gene>
<dbReference type="InterPro" id="IPR016197">
    <property type="entry name" value="Chromo-like_dom_sf"/>
</dbReference>
<dbReference type="Gene3D" id="2.40.50.40">
    <property type="match status" value="1"/>
</dbReference>
<sequence>TSTYTLDLPPDLRARGIHPTFHVERLRRHEPNDTKLFPSRDVGVFYDFGQDPEQEFLVDDIVAHQWNGNTVQYLVQWDDGDLTWEGWNTVKDLEAIDRYFELQGVTTWRQLPKN</sequence>
<evidence type="ECO:0000313" key="3">
    <source>
        <dbReference type="Proteomes" id="UP000256964"/>
    </source>
</evidence>
<reference evidence="2 3" key="1">
    <citation type="journal article" date="2018" name="Biotechnol. Biofuels">
        <title>Integrative visual omics of the white-rot fungus Polyporus brumalis exposes the biotechnological potential of its oxidative enzymes for delignifying raw plant biomass.</title>
        <authorList>
            <person name="Miyauchi S."/>
            <person name="Rancon A."/>
            <person name="Drula E."/>
            <person name="Hage H."/>
            <person name="Chaduli D."/>
            <person name="Favel A."/>
            <person name="Grisel S."/>
            <person name="Henrissat B."/>
            <person name="Herpoel-Gimbert I."/>
            <person name="Ruiz-Duenas F.J."/>
            <person name="Chevret D."/>
            <person name="Hainaut M."/>
            <person name="Lin J."/>
            <person name="Wang M."/>
            <person name="Pangilinan J."/>
            <person name="Lipzen A."/>
            <person name="Lesage-Meessen L."/>
            <person name="Navarro D."/>
            <person name="Riley R."/>
            <person name="Grigoriev I.V."/>
            <person name="Zhou S."/>
            <person name="Raouche S."/>
            <person name="Rosso M.N."/>
        </authorList>
    </citation>
    <scope>NUCLEOTIDE SEQUENCE [LARGE SCALE GENOMIC DNA]</scope>
    <source>
        <strain evidence="2 3">BRFM 1820</strain>
    </source>
</reference>
<evidence type="ECO:0000313" key="2">
    <source>
        <dbReference type="EMBL" id="RDX39850.1"/>
    </source>
</evidence>
<feature type="non-terminal residue" evidence="2">
    <location>
        <position position="114"/>
    </location>
</feature>
<dbReference type="EMBL" id="KZ857634">
    <property type="protein sequence ID" value="RDX39844.1"/>
    <property type="molecule type" value="Genomic_DNA"/>
</dbReference>
<feature type="non-terminal residue" evidence="2">
    <location>
        <position position="1"/>
    </location>
</feature>
<dbReference type="EMBL" id="KZ857633">
    <property type="protein sequence ID" value="RDX39850.1"/>
    <property type="molecule type" value="Genomic_DNA"/>
</dbReference>
<dbReference type="Proteomes" id="UP000256964">
    <property type="component" value="Unassembled WGS sequence"/>
</dbReference>
<dbReference type="SUPFAM" id="SSF54160">
    <property type="entry name" value="Chromo domain-like"/>
    <property type="match status" value="1"/>
</dbReference>
<dbReference type="STRING" id="139420.A0A371CHV6"/>
<accession>A0A371CHV6</accession>
<evidence type="ECO:0008006" key="4">
    <source>
        <dbReference type="Google" id="ProtNLM"/>
    </source>
</evidence>
<evidence type="ECO:0000313" key="1">
    <source>
        <dbReference type="EMBL" id="RDX39844.1"/>
    </source>
</evidence>
<keyword evidence="3" id="KW-1185">Reference proteome</keyword>
<proteinExistence type="predicted"/>
<organism evidence="2 3">
    <name type="scientific">Lentinus brumalis</name>
    <dbReference type="NCBI Taxonomy" id="2498619"/>
    <lineage>
        <taxon>Eukaryota</taxon>
        <taxon>Fungi</taxon>
        <taxon>Dikarya</taxon>
        <taxon>Basidiomycota</taxon>
        <taxon>Agaricomycotina</taxon>
        <taxon>Agaricomycetes</taxon>
        <taxon>Polyporales</taxon>
        <taxon>Polyporaceae</taxon>
        <taxon>Lentinus</taxon>
    </lineage>
</organism>
<dbReference type="OrthoDB" id="3158924at2759"/>
<dbReference type="CDD" id="cd00024">
    <property type="entry name" value="CD_CSD"/>
    <property type="match status" value="1"/>
</dbReference>
<name>A0A371CHV6_9APHY</name>
<protein>
    <recommendedName>
        <fullName evidence="4">Chromo domain-containing protein</fullName>
    </recommendedName>
</protein>